<dbReference type="GO" id="GO:0042981">
    <property type="term" value="P:regulation of apoptotic process"/>
    <property type="evidence" value="ECO:0007669"/>
    <property type="project" value="TreeGrafter"/>
</dbReference>
<evidence type="ECO:0000256" key="1">
    <source>
        <dbReference type="PROSITE-ProRule" id="PRU00023"/>
    </source>
</evidence>
<evidence type="ECO:0000313" key="5">
    <source>
        <dbReference type="Proteomes" id="UP000283841"/>
    </source>
</evidence>
<dbReference type="InterPro" id="IPR001810">
    <property type="entry name" value="F-box_dom"/>
</dbReference>
<dbReference type="InterPro" id="IPR002110">
    <property type="entry name" value="Ankyrin_rpt"/>
</dbReference>
<keyword evidence="1" id="KW-0040">ANK repeat</keyword>
<evidence type="ECO:0000256" key="2">
    <source>
        <dbReference type="SAM" id="MobiDB-lite"/>
    </source>
</evidence>
<feature type="repeat" description="ANK" evidence="1">
    <location>
        <begin position="149"/>
        <end position="181"/>
    </location>
</feature>
<dbReference type="GO" id="GO:0005634">
    <property type="term" value="C:nucleus"/>
    <property type="evidence" value="ECO:0007669"/>
    <property type="project" value="TreeGrafter"/>
</dbReference>
<dbReference type="SMART" id="SM00248">
    <property type="entry name" value="ANK"/>
    <property type="match status" value="5"/>
</dbReference>
<dbReference type="GeneID" id="39599795"/>
<organism evidence="4 5">
    <name type="scientific">Byssochlamys spectabilis</name>
    <name type="common">Paecilomyces variotii</name>
    <dbReference type="NCBI Taxonomy" id="264951"/>
    <lineage>
        <taxon>Eukaryota</taxon>
        <taxon>Fungi</taxon>
        <taxon>Dikarya</taxon>
        <taxon>Ascomycota</taxon>
        <taxon>Pezizomycotina</taxon>
        <taxon>Eurotiomycetes</taxon>
        <taxon>Eurotiomycetidae</taxon>
        <taxon>Eurotiales</taxon>
        <taxon>Thermoascaceae</taxon>
        <taxon>Paecilomyces</taxon>
    </lineage>
</organism>
<gene>
    <name evidence="4" type="ORF">C8Q69DRAFT_465865</name>
</gene>
<feature type="compositionally biased region" description="Basic residues" evidence="2">
    <location>
        <begin position="307"/>
        <end position="319"/>
    </location>
</feature>
<reference evidence="4 5" key="1">
    <citation type="journal article" date="2018" name="Front. Microbiol.">
        <title>Genomic and genetic insights into a cosmopolitan fungus, Paecilomyces variotii (Eurotiales).</title>
        <authorList>
            <person name="Urquhart A.S."/>
            <person name="Mondo S.J."/>
            <person name="Makela M.R."/>
            <person name="Hane J.K."/>
            <person name="Wiebenga A."/>
            <person name="He G."/>
            <person name="Mihaltcheva S."/>
            <person name="Pangilinan J."/>
            <person name="Lipzen A."/>
            <person name="Barry K."/>
            <person name="de Vries R.P."/>
            <person name="Grigoriev I.V."/>
            <person name="Idnurm A."/>
        </authorList>
    </citation>
    <scope>NUCLEOTIDE SEQUENCE [LARGE SCALE GENOMIC DNA]</scope>
    <source>
        <strain evidence="4 5">CBS 101075</strain>
    </source>
</reference>
<feature type="repeat" description="ANK" evidence="1">
    <location>
        <begin position="216"/>
        <end position="248"/>
    </location>
</feature>
<dbReference type="PROSITE" id="PS50088">
    <property type="entry name" value="ANK_REPEAT"/>
    <property type="match status" value="3"/>
</dbReference>
<dbReference type="SUPFAM" id="SSF48403">
    <property type="entry name" value="Ankyrin repeat"/>
    <property type="match status" value="1"/>
</dbReference>
<keyword evidence="5" id="KW-1185">Reference proteome</keyword>
<comment type="caution">
    <text evidence="4">The sequence shown here is derived from an EMBL/GenBank/DDBJ whole genome shotgun (WGS) entry which is preliminary data.</text>
</comment>
<feature type="compositionally biased region" description="Basic residues" evidence="2">
    <location>
        <begin position="351"/>
        <end position="364"/>
    </location>
</feature>
<protein>
    <submittedName>
        <fullName evidence="4">Ankyrin repeat-containing domain protein</fullName>
    </submittedName>
</protein>
<proteinExistence type="predicted"/>
<dbReference type="AlphaFoldDB" id="A0A443HUG7"/>
<dbReference type="STRING" id="264951.A0A443HUG7"/>
<feature type="compositionally biased region" description="Basic residues" evidence="2">
    <location>
        <begin position="396"/>
        <end position="412"/>
    </location>
</feature>
<dbReference type="InterPro" id="IPR036770">
    <property type="entry name" value="Ankyrin_rpt-contain_sf"/>
</dbReference>
<dbReference type="PROSITE" id="PS50181">
    <property type="entry name" value="FBOX"/>
    <property type="match status" value="1"/>
</dbReference>
<evidence type="ECO:0000259" key="3">
    <source>
        <dbReference type="PROSITE" id="PS50181"/>
    </source>
</evidence>
<dbReference type="PROSITE" id="PS50297">
    <property type="entry name" value="ANK_REP_REGION"/>
    <property type="match status" value="3"/>
</dbReference>
<evidence type="ECO:0000313" key="4">
    <source>
        <dbReference type="EMBL" id="RWQ95410.1"/>
    </source>
</evidence>
<dbReference type="RefSeq" id="XP_028485055.1">
    <property type="nucleotide sequence ID" value="XM_028630518.1"/>
</dbReference>
<dbReference type="EMBL" id="RCNU01000005">
    <property type="protein sequence ID" value="RWQ95410.1"/>
    <property type="molecule type" value="Genomic_DNA"/>
</dbReference>
<feature type="domain" description="F-box" evidence="3">
    <location>
        <begin position="33"/>
        <end position="79"/>
    </location>
</feature>
<sequence length="412" mass="46299">MRKDTIQSRLPRLKSLDSTQRAAVLEPVSVYPTMHLEQLPLKILLLIVEYLGSKEDLDSFTRVSKYIRNNSNTILYKKHGELALLWAGEKGIAETAQFALRWYNFEEADANRKRELCERAFLLACDGGYIDLVKMLLEQGVLATYKNYEGMSGLSLAAGKGHNDIVEMLVKAGADPSSEDKGDKSPLMLAAIGGHQHTVNILLDSGAAIDSLCHHESATALMFAAYHGHENIVNILLDRGANIDKTDNFGNTALWHAIWGCQKGAFQTLVQRGANTSLRDIAGKTYLESAEYYRGIDWVAEKSGEGKKKHRRRQSRRKPMPPQDTAGKTYLESAEYNRGIDQVAEKGGEGKKKHRRRQSRRRKPMSPQNTAGKTYLESAEYNRGIDQVAEKGGEGKKKHRRRQSRRRKLMPC</sequence>
<dbReference type="Proteomes" id="UP000283841">
    <property type="component" value="Unassembled WGS sequence"/>
</dbReference>
<dbReference type="PANTHER" id="PTHR24183">
    <property type="entry name" value="FIBRONECTIN TYPE 3 AND ANKYRIN REPEAT DOMAINS PROTEIN 1"/>
    <property type="match status" value="1"/>
</dbReference>
<name>A0A443HUG7_BYSSP</name>
<dbReference type="VEuPathDB" id="FungiDB:C8Q69DRAFT_465865"/>
<feature type="region of interest" description="Disordered" evidence="2">
    <location>
        <begin position="303"/>
        <end position="328"/>
    </location>
</feature>
<dbReference type="PANTHER" id="PTHR24183:SF1">
    <property type="entry name" value="FIBRONECTIN TYPE 3 AND ANKYRIN REPEAT DOMAINS PROTEIN 1"/>
    <property type="match status" value="1"/>
</dbReference>
<feature type="region of interest" description="Disordered" evidence="2">
    <location>
        <begin position="341"/>
        <end position="412"/>
    </location>
</feature>
<dbReference type="Pfam" id="PF12796">
    <property type="entry name" value="Ank_2"/>
    <property type="match status" value="1"/>
</dbReference>
<accession>A0A443HUG7</accession>
<feature type="repeat" description="ANK" evidence="1">
    <location>
        <begin position="182"/>
        <end position="214"/>
    </location>
</feature>
<dbReference type="Gene3D" id="1.25.40.20">
    <property type="entry name" value="Ankyrin repeat-containing domain"/>
    <property type="match status" value="2"/>
</dbReference>